<reference evidence="1" key="1">
    <citation type="submission" date="2018-05" db="EMBL/GenBank/DDBJ databases">
        <authorList>
            <person name="Lanie J.A."/>
            <person name="Ng W.-L."/>
            <person name="Kazmierczak K.M."/>
            <person name="Andrzejewski T.M."/>
            <person name="Davidsen T.M."/>
            <person name="Wayne K.J."/>
            <person name="Tettelin H."/>
            <person name="Glass J.I."/>
            <person name="Rusch D."/>
            <person name="Podicherti R."/>
            <person name="Tsui H.-C.T."/>
            <person name="Winkler M.E."/>
        </authorList>
    </citation>
    <scope>NUCLEOTIDE SEQUENCE</scope>
</reference>
<gene>
    <name evidence="1" type="ORF">METZ01_LOCUS80244</name>
</gene>
<dbReference type="EMBL" id="UINC01006415">
    <property type="protein sequence ID" value="SVA27390.1"/>
    <property type="molecule type" value="Genomic_DNA"/>
</dbReference>
<name>A0A381UGX3_9ZZZZ</name>
<protein>
    <submittedName>
        <fullName evidence="1">Uncharacterized protein</fullName>
    </submittedName>
</protein>
<dbReference type="AlphaFoldDB" id="A0A381UGX3"/>
<sequence length="92" mass="10730">MRQFIFYLALCSLFVFTKNTDAHPHKLGEINHGQSLETYNIKIDISDKQNTSDQTIPNIKLADKDKKELSEKELNKTKIVQKNNQIKIQQKK</sequence>
<organism evidence="1">
    <name type="scientific">marine metagenome</name>
    <dbReference type="NCBI Taxonomy" id="408172"/>
    <lineage>
        <taxon>unclassified sequences</taxon>
        <taxon>metagenomes</taxon>
        <taxon>ecological metagenomes</taxon>
    </lineage>
</organism>
<accession>A0A381UGX3</accession>
<evidence type="ECO:0000313" key="1">
    <source>
        <dbReference type="EMBL" id="SVA27390.1"/>
    </source>
</evidence>
<proteinExistence type="predicted"/>